<evidence type="ECO:0000259" key="12">
    <source>
        <dbReference type="Pfam" id="PF13609"/>
    </source>
</evidence>
<protein>
    <submittedName>
        <fullName evidence="13">Porin</fullName>
    </submittedName>
</protein>
<evidence type="ECO:0000256" key="10">
    <source>
        <dbReference type="ARBA" id="ARBA00023237"/>
    </source>
</evidence>
<evidence type="ECO:0000256" key="4">
    <source>
        <dbReference type="ARBA" id="ARBA00022452"/>
    </source>
</evidence>
<dbReference type="GO" id="GO:0015288">
    <property type="term" value="F:porin activity"/>
    <property type="evidence" value="ECO:0007669"/>
    <property type="project" value="UniProtKB-KW"/>
</dbReference>
<evidence type="ECO:0000256" key="5">
    <source>
        <dbReference type="ARBA" id="ARBA00022692"/>
    </source>
</evidence>
<keyword evidence="10" id="KW-0998">Cell outer membrane</keyword>
<keyword evidence="14" id="KW-1185">Reference proteome</keyword>
<evidence type="ECO:0000313" key="13">
    <source>
        <dbReference type="EMBL" id="QBR01545.1"/>
    </source>
</evidence>
<keyword evidence="9" id="KW-0472">Membrane</keyword>
<comment type="subcellular location">
    <subcellularLocation>
        <location evidence="1">Cell outer membrane</location>
        <topology evidence="1">Multi-pass membrane protein</topology>
    </subcellularLocation>
</comment>
<dbReference type="GO" id="GO:0046930">
    <property type="term" value="C:pore complex"/>
    <property type="evidence" value="ECO:0007669"/>
    <property type="project" value="UniProtKB-KW"/>
</dbReference>
<dbReference type="PRINTS" id="PR00184">
    <property type="entry name" value="NEISSPPORIN"/>
</dbReference>
<dbReference type="InterPro" id="IPR002299">
    <property type="entry name" value="Porin_Neis"/>
</dbReference>
<dbReference type="InterPro" id="IPR033900">
    <property type="entry name" value="Gram_neg_porin_domain"/>
</dbReference>
<evidence type="ECO:0000256" key="9">
    <source>
        <dbReference type="ARBA" id="ARBA00023136"/>
    </source>
</evidence>
<evidence type="ECO:0000256" key="2">
    <source>
        <dbReference type="ARBA" id="ARBA00011233"/>
    </source>
</evidence>
<reference evidence="13 14" key="1">
    <citation type="submission" date="2019-03" db="EMBL/GenBank/DDBJ databases">
        <title>Paraburkholderia sp. 7MH5, isolated from subtropical forest soil.</title>
        <authorList>
            <person name="Gao Z.-H."/>
            <person name="Qiu L.-H."/>
        </authorList>
    </citation>
    <scope>NUCLEOTIDE SEQUENCE [LARGE SCALE GENOMIC DNA]</scope>
    <source>
        <strain evidence="13 14">7MH5</strain>
    </source>
</reference>
<evidence type="ECO:0000256" key="8">
    <source>
        <dbReference type="ARBA" id="ARBA00023114"/>
    </source>
</evidence>
<dbReference type="OrthoDB" id="8982743at2"/>
<dbReference type="AlphaFoldDB" id="A0A4P7D493"/>
<dbReference type="InterPro" id="IPR050298">
    <property type="entry name" value="Gram-neg_bact_OMP"/>
</dbReference>
<dbReference type="KEGG" id="ppai:E1956_30675"/>
<keyword evidence="6 11" id="KW-0732">Signal</keyword>
<accession>A0A4P7D493</accession>
<dbReference type="Pfam" id="PF13609">
    <property type="entry name" value="Porin_4"/>
    <property type="match status" value="1"/>
</dbReference>
<organism evidence="13 14">
    <name type="scientific">Paraburkholderia pallida</name>
    <dbReference type="NCBI Taxonomy" id="2547399"/>
    <lineage>
        <taxon>Bacteria</taxon>
        <taxon>Pseudomonadati</taxon>
        <taxon>Pseudomonadota</taxon>
        <taxon>Betaproteobacteria</taxon>
        <taxon>Burkholderiales</taxon>
        <taxon>Burkholderiaceae</taxon>
        <taxon>Paraburkholderia</taxon>
    </lineage>
</organism>
<dbReference type="InterPro" id="IPR023614">
    <property type="entry name" value="Porin_dom_sf"/>
</dbReference>
<dbReference type="CDD" id="cd00342">
    <property type="entry name" value="gram_neg_porins"/>
    <property type="match status" value="1"/>
</dbReference>
<dbReference type="PANTHER" id="PTHR34501">
    <property type="entry name" value="PROTEIN YDDL-RELATED"/>
    <property type="match status" value="1"/>
</dbReference>
<feature type="domain" description="Porin" evidence="12">
    <location>
        <begin position="8"/>
        <end position="341"/>
    </location>
</feature>
<feature type="chain" id="PRO_5020502103" evidence="11">
    <location>
        <begin position="21"/>
        <end position="370"/>
    </location>
</feature>
<sequence length="370" mass="38730">MKKSLITLSALSMISAAAHAQSSVTLYGIVDADMLYTNNVNTASGGKSQWQLVSGNANADRWGLLGSEDLGGGYKALFRLENGFNINNGALGQGGREFGRQAYVGLGSTRFGTVTMGRQYNPMQDFMGPLTAEAAQTQLAAHPYDNDSLNNTYRLDNTVKYATPIISGFQAEALYGFSNSTNFASNRAYGFGASYQTGSISLGAGYTRVQAPGAVGGTAIATPSSAPSNPLLGALRVDQWGVGGTYALGSAIVGLMYTGSLFTHSTMAFTAPSGTVHFQNVEGSFRYYITPALVATLAQTYTSVSQTGNSGHILQTSAGADYFLSKRTDVYLNAVYQHGTDGLKGNINGTSGAASSGSQVAVDIGIRQRF</sequence>
<keyword evidence="4" id="KW-1134">Transmembrane beta strand</keyword>
<evidence type="ECO:0000256" key="1">
    <source>
        <dbReference type="ARBA" id="ARBA00004571"/>
    </source>
</evidence>
<dbReference type="RefSeq" id="WP_134756294.1">
    <property type="nucleotide sequence ID" value="NZ_CP038150.1"/>
</dbReference>
<dbReference type="SUPFAM" id="SSF56935">
    <property type="entry name" value="Porins"/>
    <property type="match status" value="1"/>
</dbReference>
<evidence type="ECO:0000256" key="7">
    <source>
        <dbReference type="ARBA" id="ARBA00023065"/>
    </source>
</evidence>
<evidence type="ECO:0000256" key="11">
    <source>
        <dbReference type="SAM" id="SignalP"/>
    </source>
</evidence>
<dbReference type="EMBL" id="CP038150">
    <property type="protein sequence ID" value="QBR01545.1"/>
    <property type="molecule type" value="Genomic_DNA"/>
</dbReference>
<keyword evidence="8" id="KW-0626">Porin</keyword>
<evidence type="ECO:0000256" key="3">
    <source>
        <dbReference type="ARBA" id="ARBA00022448"/>
    </source>
</evidence>
<name>A0A4P7D493_9BURK</name>
<gene>
    <name evidence="13" type="ORF">E1956_30675</name>
</gene>
<dbReference type="PANTHER" id="PTHR34501:SF9">
    <property type="entry name" value="MAJOR OUTER MEMBRANE PROTEIN P.IA"/>
    <property type="match status" value="1"/>
</dbReference>
<evidence type="ECO:0000256" key="6">
    <source>
        <dbReference type="ARBA" id="ARBA00022729"/>
    </source>
</evidence>
<keyword evidence="7" id="KW-0406">Ion transport</keyword>
<dbReference type="Gene3D" id="2.40.160.10">
    <property type="entry name" value="Porin"/>
    <property type="match status" value="1"/>
</dbReference>
<dbReference type="InterPro" id="IPR001702">
    <property type="entry name" value="Porin_Gram-ve"/>
</dbReference>
<comment type="subunit">
    <text evidence="2">Homotrimer.</text>
</comment>
<evidence type="ECO:0000313" key="14">
    <source>
        <dbReference type="Proteomes" id="UP000295727"/>
    </source>
</evidence>
<dbReference type="Proteomes" id="UP000295727">
    <property type="component" value="Chromosome 3"/>
</dbReference>
<dbReference type="GO" id="GO:0034220">
    <property type="term" value="P:monoatomic ion transmembrane transport"/>
    <property type="evidence" value="ECO:0007669"/>
    <property type="project" value="InterPro"/>
</dbReference>
<dbReference type="PRINTS" id="PR00182">
    <property type="entry name" value="ECOLNEIPORIN"/>
</dbReference>
<keyword evidence="3" id="KW-0813">Transport</keyword>
<keyword evidence="5" id="KW-0812">Transmembrane</keyword>
<feature type="signal peptide" evidence="11">
    <location>
        <begin position="1"/>
        <end position="20"/>
    </location>
</feature>
<dbReference type="GO" id="GO:0009279">
    <property type="term" value="C:cell outer membrane"/>
    <property type="evidence" value="ECO:0007669"/>
    <property type="project" value="UniProtKB-SubCell"/>
</dbReference>
<proteinExistence type="predicted"/>